<name>A0A1N6FMG7_9BACT</name>
<dbReference type="STRING" id="536979.SAMN04488055_2302"/>
<keyword evidence="3" id="KW-1185">Reference proteome</keyword>
<accession>A0A1N6FMG7</accession>
<dbReference type="PROSITE" id="PS51257">
    <property type="entry name" value="PROKAR_LIPOPROTEIN"/>
    <property type="match status" value="1"/>
</dbReference>
<proteinExistence type="predicted"/>
<protein>
    <recommendedName>
        <fullName evidence="4">Lipoprotein</fullName>
    </recommendedName>
</protein>
<evidence type="ECO:0000313" key="3">
    <source>
        <dbReference type="Proteomes" id="UP000185003"/>
    </source>
</evidence>
<dbReference type="RefSeq" id="WP_074239361.1">
    <property type="nucleotide sequence ID" value="NZ_FSRA01000001.1"/>
</dbReference>
<evidence type="ECO:0000313" key="2">
    <source>
        <dbReference type="EMBL" id="SIN96461.1"/>
    </source>
</evidence>
<reference evidence="2 3" key="1">
    <citation type="submission" date="2016-11" db="EMBL/GenBank/DDBJ databases">
        <authorList>
            <person name="Jaros S."/>
            <person name="Januszkiewicz K."/>
            <person name="Wedrychowicz H."/>
        </authorList>
    </citation>
    <scope>NUCLEOTIDE SEQUENCE [LARGE SCALE GENOMIC DNA]</scope>
    <source>
        <strain evidence="2 3">DSM 24787</strain>
    </source>
</reference>
<feature type="region of interest" description="Disordered" evidence="1">
    <location>
        <begin position="24"/>
        <end position="51"/>
    </location>
</feature>
<organism evidence="2 3">
    <name type="scientific">Chitinophaga niabensis</name>
    <dbReference type="NCBI Taxonomy" id="536979"/>
    <lineage>
        <taxon>Bacteria</taxon>
        <taxon>Pseudomonadati</taxon>
        <taxon>Bacteroidota</taxon>
        <taxon>Chitinophagia</taxon>
        <taxon>Chitinophagales</taxon>
        <taxon>Chitinophagaceae</taxon>
        <taxon>Chitinophaga</taxon>
    </lineage>
</organism>
<gene>
    <name evidence="2" type="ORF">SAMN04488055_2302</name>
</gene>
<evidence type="ECO:0000256" key="1">
    <source>
        <dbReference type="SAM" id="MobiDB-lite"/>
    </source>
</evidence>
<dbReference type="Proteomes" id="UP000185003">
    <property type="component" value="Unassembled WGS sequence"/>
</dbReference>
<dbReference type="OrthoDB" id="796239at2"/>
<dbReference type="EMBL" id="FSRA01000001">
    <property type="protein sequence ID" value="SIN96461.1"/>
    <property type="molecule type" value="Genomic_DNA"/>
</dbReference>
<evidence type="ECO:0008006" key="4">
    <source>
        <dbReference type="Google" id="ProtNLM"/>
    </source>
</evidence>
<sequence>MIYPRFLLGCLCIAVLACNNIGPKQTADSSAVPPAEDTISQMPGGGPRTSVSTDDQLFETAFGSFKTAVEQNSEDQLKGTIHFPLQTSKGELSDADFHSKYKDVFTADVRNLVPKLGEEYIKEGQNADYAELRKLTDKDSKLFEVNAAKTVFVFGKVQGTYKVIGYYSK</sequence>
<dbReference type="AlphaFoldDB" id="A0A1N6FMG7"/>